<comment type="caution">
    <text evidence="1">The sequence shown here is derived from an EMBL/GenBank/DDBJ whole genome shotgun (WGS) entry which is preliminary data.</text>
</comment>
<evidence type="ECO:0000313" key="2">
    <source>
        <dbReference type="Proteomes" id="UP001144036"/>
    </source>
</evidence>
<sequence length="58" mass="6587">MDAMQVLAYRTAMGHQESAHAALPDAPVLPHRERARVRVRLAHTLRWTADRLDPVVEC</sequence>
<accession>A0ABT4SHZ4</accession>
<proteinExistence type="predicted"/>
<name>A0ABT4SHZ4_9ACTN</name>
<organism evidence="1 2">
    <name type="scientific">Nonomuraea corallina</name>
    <dbReference type="NCBI Taxonomy" id="2989783"/>
    <lineage>
        <taxon>Bacteria</taxon>
        <taxon>Bacillati</taxon>
        <taxon>Actinomycetota</taxon>
        <taxon>Actinomycetes</taxon>
        <taxon>Streptosporangiales</taxon>
        <taxon>Streptosporangiaceae</taxon>
        <taxon>Nonomuraea</taxon>
    </lineage>
</organism>
<dbReference type="Proteomes" id="UP001144036">
    <property type="component" value="Unassembled WGS sequence"/>
</dbReference>
<keyword evidence="2" id="KW-1185">Reference proteome</keyword>
<dbReference type="RefSeq" id="WP_270157718.1">
    <property type="nucleotide sequence ID" value="NZ_JAPNNL010000124.1"/>
</dbReference>
<dbReference type="EMBL" id="JAPNNL010000124">
    <property type="protein sequence ID" value="MDA0636823.1"/>
    <property type="molecule type" value="Genomic_DNA"/>
</dbReference>
<protein>
    <submittedName>
        <fullName evidence="1">Uncharacterized protein</fullName>
    </submittedName>
</protein>
<reference evidence="1" key="1">
    <citation type="submission" date="2022-11" db="EMBL/GenBank/DDBJ databases">
        <title>Nonomuraea corallina sp. nov., a new species of the genus Nonomuraea isolated from sea side sediment in Thai sea.</title>
        <authorList>
            <person name="Ngamcharungchit C."/>
            <person name="Matsumoto A."/>
            <person name="Suriyachadkun C."/>
            <person name="Panbangred W."/>
            <person name="Inahashi Y."/>
            <person name="Intra B."/>
        </authorList>
    </citation>
    <scope>NUCLEOTIDE SEQUENCE</scope>
    <source>
        <strain evidence="1">MCN248</strain>
    </source>
</reference>
<gene>
    <name evidence="1" type="ORF">OUY22_25725</name>
</gene>
<evidence type="ECO:0000313" key="1">
    <source>
        <dbReference type="EMBL" id="MDA0636823.1"/>
    </source>
</evidence>